<accession>A0A7J9V0S0</accession>
<evidence type="ECO:0000313" key="1">
    <source>
        <dbReference type="EMBL" id="MPV90481.1"/>
    </source>
</evidence>
<dbReference type="SUPFAM" id="SSF52096">
    <property type="entry name" value="ClpP/crotonase"/>
    <property type="match status" value="1"/>
</dbReference>
<dbReference type="InterPro" id="IPR029045">
    <property type="entry name" value="ClpP/crotonase-like_dom_sf"/>
</dbReference>
<dbReference type="Proteomes" id="UP000429644">
    <property type="component" value="Unassembled WGS sequence"/>
</dbReference>
<name>A0A7J9V0S0_9MICO</name>
<sequence length="52" mass="5390">MVTMRMLHEHPVIAVINGNAVGAEISLTVAAGSRLLAESANAAFELVSRGIT</sequence>
<organism evidence="1 2">
    <name type="scientific">Georgenia ruanii</name>
    <dbReference type="NCBI Taxonomy" id="348442"/>
    <lineage>
        <taxon>Bacteria</taxon>
        <taxon>Bacillati</taxon>
        <taxon>Actinomycetota</taxon>
        <taxon>Actinomycetes</taxon>
        <taxon>Micrococcales</taxon>
        <taxon>Bogoriellaceae</taxon>
        <taxon>Georgenia</taxon>
    </lineage>
</organism>
<dbReference type="EMBL" id="WHPD01003770">
    <property type="protein sequence ID" value="MPV90481.1"/>
    <property type="molecule type" value="Genomic_DNA"/>
</dbReference>
<proteinExistence type="predicted"/>
<reference evidence="1 2" key="1">
    <citation type="submission" date="2019-10" db="EMBL/GenBank/DDBJ databases">
        <title>Georgenia wutianyii sp. nov. and Georgenia yuyongxinii sp. nov. isolated from plateau pika (Ochotona curzoniae) in the Qinghai-Tibet plateau of China.</title>
        <authorList>
            <person name="Tian Z."/>
        </authorList>
    </citation>
    <scope>NUCLEOTIDE SEQUENCE [LARGE SCALE GENOMIC DNA]</scope>
    <source>
        <strain evidence="1 2">JCM 15130</strain>
    </source>
</reference>
<keyword evidence="2" id="KW-1185">Reference proteome</keyword>
<dbReference type="EC" id="4.2.1.17" evidence="1"/>
<keyword evidence="1" id="KW-0456">Lyase</keyword>
<gene>
    <name evidence="1" type="ORF">GB882_17545</name>
</gene>
<dbReference type="AlphaFoldDB" id="A0A7J9V0S0"/>
<protein>
    <submittedName>
        <fullName evidence="1">Enoyl-CoA hydratase</fullName>
        <ecNumber evidence="1">4.2.1.17</ecNumber>
    </submittedName>
</protein>
<comment type="caution">
    <text evidence="1">The sequence shown here is derived from an EMBL/GenBank/DDBJ whole genome shotgun (WGS) entry which is preliminary data.</text>
</comment>
<evidence type="ECO:0000313" key="2">
    <source>
        <dbReference type="Proteomes" id="UP000429644"/>
    </source>
</evidence>
<dbReference type="GO" id="GO:0004300">
    <property type="term" value="F:enoyl-CoA hydratase activity"/>
    <property type="evidence" value="ECO:0007669"/>
    <property type="project" value="UniProtKB-EC"/>
</dbReference>
<feature type="non-terminal residue" evidence="1">
    <location>
        <position position="52"/>
    </location>
</feature>
<dbReference type="Gene3D" id="3.90.226.10">
    <property type="entry name" value="2-enoyl-CoA Hydratase, Chain A, domain 1"/>
    <property type="match status" value="1"/>
</dbReference>